<evidence type="ECO:0000256" key="4">
    <source>
        <dbReference type="ARBA" id="ARBA00022723"/>
    </source>
</evidence>
<organism evidence="8 9">
    <name type="scientific">Corynebacterium guangdongense</name>
    <dbReference type="NCBI Taxonomy" id="1783348"/>
    <lineage>
        <taxon>Bacteria</taxon>
        <taxon>Bacillati</taxon>
        <taxon>Actinomycetota</taxon>
        <taxon>Actinomycetes</taxon>
        <taxon>Mycobacteriales</taxon>
        <taxon>Corynebacteriaceae</taxon>
        <taxon>Corynebacterium</taxon>
    </lineage>
</organism>
<dbReference type="Gene3D" id="3.20.20.140">
    <property type="entry name" value="Metal-dependent hydrolases"/>
    <property type="match status" value="1"/>
</dbReference>
<dbReference type="InterPro" id="IPR032466">
    <property type="entry name" value="Metal_Hydrolase"/>
</dbReference>
<dbReference type="InterPro" id="IPR006330">
    <property type="entry name" value="Ado/ade_deaminase"/>
</dbReference>
<dbReference type="SUPFAM" id="SSF51556">
    <property type="entry name" value="Metallo-dependent hydrolases"/>
    <property type="match status" value="1"/>
</dbReference>
<keyword evidence="5 8" id="KW-0378">Hydrolase</keyword>
<dbReference type="RefSeq" id="WP_290197627.1">
    <property type="nucleotide sequence ID" value="NZ_CP047654.1"/>
</dbReference>
<feature type="domain" description="Adenosine deaminase" evidence="7">
    <location>
        <begin position="35"/>
        <end position="291"/>
    </location>
</feature>
<dbReference type="Pfam" id="PF00962">
    <property type="entry name" value="A_deaminase"/>
    <property type="match status" value="1"/>
</dbReference>
<keyword evidence="6" id="KW-0862">Zinc</keyword>
<dbReference type="EMBL" id="JAVDXZ010000001">
    <property type="protein sequence ID" value="MDR7328635.1"/>
    <property type="molecule type" value="Genomic_DNA"/>
</dbReference>
<evidence type="ECO:0000313" key="8">
    <source>
        <dbReference type="EMBL" id="MDR7328635.1"/>
    </source>
</evidence>
<evidence type="ECO:0000256" key="6">
    <source>
        <dbReference type="ARBA" id="ARBA00022833"/>
    </source>
</evidence>
<sequence length="311" mass="34164">MNDSPQISPEHKHVTRQTLAQLPKVILHEHLGAAGTAADVEALVRTNVEELAADGVVYAELRFHPELAEMDFGEAVDAAVRACGAVSGIDARLIITAMRQLDNVDELARLTVEKREATDRIVGFDLAGDDTRLDAHVDALRHLRENYVPVTLHCSGDLAQITEAVNLGAQRIGHGLSIIDDFEVSLDGIRTGPVSTWVRDRGLALELSPALEEKMGLIEDYADHPLTLLQQMGFAVVVSPGQTEVTSTTDEFLRLVETFDYGLDELFDLTRAAIEHSFAPVERRQELLQQVLGHYESLADEQDLDAAAHEH</sequence>
<proteinExistence type="inferred from homology"/>
<comment type="similarity">
    <text evidence="2">Belongs to the metallo-dependent hydrolases superfamily. Adenosine and AMP deaminases family.</text>
</comment>
<dbReference type="InterPro" id="IPR001365">
    <property type="entry name" value="A_deaminase_dom"/>
</dbReference>
<keyword evidence="9" id="KW-1185">Reference proteome</keyword>
<comment type="caution">
    <text evidence="8">The sequence shown here is derived from an EMBL/GenBank/DDBJ whole genome shotgun (WGS) entry which is preliminary data.</text>
</comment>
<dbReference type="PANTHER" id="PTHR11409:SF43">
    <property type="entry name" value="ADENOSINE DEAMINASE"/>
    <property type="match status" value="1"/>
</dbReference>
<name>A0ABU1ZUM7_9CORY</name>
<evidence type="ECO:0000256" key="1">
    <source>
        <dbReference type="ARBA" id="ARBA00001947"/>
    </source>
</evidence>
<protein>
    <recommendedName>
        <fullName evidence="3">adenosine deaminase</fullName>
        <ecNumber evidence="3">3.5.4.4</ecNumber>
    </recommendedName>
</protein>
<dbReference type="GO" id="GO:0016787">
    <property type="term" value="F:hydrolase activity"/>
    <property type="evidence" value="ECO:0007669"/>
    <property type="project" value="UniProtKB-KW"/>
</dbReference>
<evidence type="ECO:0000259" key="7">
    <source>
        <dbReference type="Pfam" id="PF00962"/>
    </source>
</evidence>
<keyword evidence="4" id="KW-0479">Metal-binding</keyword>
<gene>
    <name evidence="8" type="ORF">J2S39_000311</name>
</gene>
<evidence type="ECO:0000256" key="5">
    <source>
        <dbReference type="ARBA" id="ARBA00022801"/>
    </source>
</evidence>
<evidence type="ECO:0000256" key="2">
    <source>
        <dbReference type="ARBA" id="ARBA00006676"/>
    </source>
</evidence>
<reference evidence="8" key="1">
    <citation type="submission" date="2023-07" db="EMBL/GenBank/DDBJ databases">
        <title>Sequencing the genomes of 1000 actinobacteria strains.</title>
        <authorList>
            <person name="Klenk H.-P."/>
        </authorList>
    </citation>
    <scope>NUCLEOTIDE SEQUENCE</scope>
    <source>
        <strain evidence="8">DSM 107476</strain>
    </source>
</reference>
<accession>A0ABU1ZUM7</accession>
<dbReference type="PANTHER" id="PTHR11409">
    <property type="entry name" value="ADENOSINE DEAMINASE"/>
    <property type="match status" value="1"/>
</dbReference>
<comment type="cofactor">
    <cofactor evidence="1">
        <name>Zn(2+)</name>
        <dbReference type="ChEBI" id="CHEBI:29105"/>
    </cofactor>
</comment>
<dbReference type="Proteomes" id="UP001180840">
    <property type="component" value="Unassembled WGS sequence"/>
</dbReference>
<evidence type="ECO:0000313" key="9">
    <source>
        <dbReference type="Proteomes" id="UP001180840"/>
    </source>
</evidence>
<evidence type="ECO:0000256" key="3">
    <source>
        <dbReference type="ARBA" id="ARBA00012784"/>
    </source>
</evidence>
<dbReference type="EC" id="3.5.4.4" evidence="3"/>